<name>A0A8J2ZRI8_9BACI</name>
<protein>
    <submittedName>
        <fullName evidence="1">Uncharacterized protein</fullName>
    </submittedName>
</protein>
<organism evidence="1 2">
    <name type="scientific">Compostibacillus humi</name>
    <dbReference type="NCBI Taxonomy" id="1245525"/>
    <lineage>
        <taxon>Bacteria</taxon>
        <taxon>Bacillati</taxon>
        <taxon>Bacillota</taxon>
        <taxon>Bacilli</taxon>
        <taxon>Bacillales</taxon>
        <taxon>Bacillaceae</taxon>
        <taxon>Compostibacillus</taxon>
    </lineage>
</organism>
<reference evidence="1" key="2">
    <citation type="submission" date="2020-09" db="EMBL/GenBank/DDBJ databases">
        <authorList>
            <person name="Sun Q."/>
            <person name="Zhou Y."/>
        </authorList>
    </citation>
    <scope>NUCLEOTIDE SEQUENCE</scope>
    <source>
        <strain evidence="1">CGMCC 1.12360</strain>
    </source>
</reference>
<comment type="caution">
    <text evidence="1">The sequence shown here is derived from an EMBL/GenBank/DDBJ whole genome shotgun (WGS) entry which is preliminary data.</text>
</comment>
<dbReference type="RefSeq" id="WP_188391331.1">
    <property type="nucleotide sequence ID" value="NZ_BMEV01000014.1"/>
</dbReference>
<dbReference type="AlphaFoldDB" id="A0A8J2ZRI8"/>
<dbReference type="Proteomes" id="UP000602050">
    <property type="component" value="Unassembled WGS sequence"/>
</dbReference>
<sequence>MFVINCNHWIGYHVINELLENDYPVKGIVQPDYPDDLLMFFGRNSSFSITDSIADSTKPVIIIGKYNEKIPEGNIYWINPPELEKAPHMNIIRVPMLFGEWMPMNENGCYIGKEFISFQKLKKEENALYVKEFAKMLLPFIQGKSKENLFQKEEPFRIAPSKLEKQIENVIKHYQLFKSFYIYPKE</sequence>
<evidence type="ECO:0000313" key="1">
    <source>
        <dbReference type="EMBL" id="GGH73042.1"/>
    </source>
</evidence>
<dbReference type="EMBL" id="BMEV01000014">
    <property type="protein sequence ID" value="GGH73042.1"/>
    <property type="molecule type" value="Genomic_DNA"/>
</dbReference>
<keyword evidence="2" id="KW-1185">Reference proteome</keyword>
<accession>A0A8J2ZRI8</accession>
<proteinExistence type="predicted"/>
<gene>
    <name evidence="1" type="ORF">GCM10010978_10510</name>
</gene>
<reference evidence="1" key="1">
    <citation type="journal article" date="2014" name="Int. J. Syst. Evol. Microbiol.">
        <title>Complete genome sequence of Corynebacterium casei LMG S-19264T (=DSM 44701T), isolated from a smear-ripened cheese.</title>
        <authorList>
            <consortium name="US DOE Joint Genome Institute (JGI-PGF)"/>
            <person name="Walter F."/>
            <person name="Albersmeier A."/>
            <person name="Kalinowski J."/>
            <person name="Ruckert C."/>
        </authorList>
    </citation>
    <scope>NUCLEOTIDE SEQUENCE</scope>
    <source>
        <strain evidence="1">CGMCC 1.12360</strain>
    </source>
</reference>
<evidence type="ECO:0000313" key="2">
    <source>
        <dbReference type="Proteomes" id="UP000602050"/>
    </source>
</evidence>